<evidence type="ECO:0000313" key="2">
    <source>
        <dbReference type="EMBL" id="KAF2221292.1"/>
    </source>
</evidence>
<name>A0A6A6G6H7_9PEZI</name>
<feature type="region of interest" description="Disordered" evidence="1">
    <location>
        <begin position="58"/>
        <end position="100"/>
    </location>
</feature>
<feature type="compositionally biased region" description="Basic and acidic residues" evidence="1">
    <location>
        <begin position="59"/>
        <end position="86"/>
    </location>
</feature>
<dbReference type="Proteomes" id="UP000799538">
    <property type="component" value="Unassembled WGS sequence"/>
</dbReference>
<dbReference type="EMBL" id="ML992510">
    <property type="protein sequence ID" value="KAF2221292.1"/>
    <property type="molecule type" value="Genomic_DNA"/>
</dbReference>
<organism evidence="2 3">
    <name type="scientific">Elsinoe ampelina</name>
    <dbReference type="NCBI Taxonomy" id="302913"/>
    <lineage>
        <taxon>Eukaryota</taxon>
        <taxon>Fungi</taxon>
        <taxon>Dikarya</taxon>
        <taxon>Ascomycota</taxon>
        <taxon>Pezizomycotina</taxon>
        <taxon>Dothideomycetes</taxon>
        <taxon>Dothideomycetidae</taxon>
        <taxon>Myriangiales</taxon>
        <taxon>Elsinoaceae</taxon>
        <taxon>Elsinoe</taxon>
    </lineage>
</organism>
<evidence type="ECO:0000313" key="3">
    <source>
        <dbReference type="Proteomes" id="UP000799538"/>
    </source>
</evidence>
<keyword evidence="3" id="KW-1185">Reference proteome</keyword>
<gene>
    <name evidence="2" type="ORF">BDZ85DRAFT_265146</name>
</gene>
<sequence length="171" mass="18858">MSAESATPPYQQNEMQYRNQHPHIHSHEFHNQQLQHSSIALLVGHSLASLPVAQSSIPQRHDGIKHAEPDQRRPQQEVIDRVKHPETMLSPLDSADEIVKGPEGIYEEKDDRSEHPEWLAGVALQLLPLGVVVEDIAADDAEADAGGDQGGSGAEEGEGVKYFHVERVALF</sequence>
<protein>
    <submittedName>
        <fullName evidence="2">Uncharacterized protein</fullName>
    </submittedName>
</protein>
<evidence type="ECO:0000256" key="1">
    <source>
        <dbReference type="SAM" id="MobiDB-lite"/>
    </source>
</evidence>
<proteinExistence type="predicted"/>
<reference evidence="3" key="1">
    <citation type="journal article" date="2020" name="Stud. Mycol.">
        <title>101 Dothideomycetes genomes: A test case for predicting lifestyles and emergence of pathogens.</title>
        <authorList>
            <person name="Haridas S."/>
            <person name="Albert R."/>
            <person name="Binder M."/>
            <person name="Bloem J."/>
            <person name="LaButti K."/>
            <person name="Salamov A."/>
            <person name="Andreopoulos B."/>
            <person name="Baker S."/>
            <person name="Barry K."/>
            <person name="Bills G."/>
            <person name="Bluhm B."/>
            <person name="Cannon C."/>
            <person name="Castanera R."/>
            <person name="Culley D."/>
            <person name="Daum C."/>
            <person name="Ezra D."/>
            <person name="Gonzalez J."/>
            <person name="Henrissat B."/>
            <person name="Kuo A."/>
            <person name="Liang C."/>
            <person name="Lipzen A."/>
            <person name="Lutzoni F."/>
            <person name="Magnuson J."/>
            <person name="Mondo S."/>
            <person name="Nolan M."/>
            <person name="Ohm R."/>
            <person name="Pangilinan J."/>
            <person name="Park H.-J."/>
            <person name="Ramirez L."/>
            <person name="Alfaro M."/>
            <person name="Sun H."/>
            <person name="Tritt A."/>
            <person name="Yoshinaga Y."/>
            <person name="Zwiers L.-H."/>
            <person name="Turgeon B."/>
            <person name="Goodwin S."/>
            <person name="Spatafora J."/>
            <person name="Crous P."/>
            <person name="Grigoriev I."/>
        </authorList>
    </citation>
    <scope>NUCLEOTIDE SEQUENCE [LARGE SCALE GENOMIC DNA]</scope>
    <source>
        <strain evidence="3">CECT 20119</strain>
    </source>
</reference>
<dbReference type="AlphaFoldDB" id="A0A6A6G6H7"/>
<accession>A0A6A6G6H7</accession>